<feature type="compositionally biased region" description="Acidic residues" evidence="16">
    <location>
        <begin position="171"/>
        <end position="180"/>
    </location>
</feature>
<feature type="compositionally biased region" description="Low complexity" evidence="16">
    <location>
        <begin position="91"/>
        <end position="120"/>
    </location>
</feature>
<keyword evidence="11" id="KW-0460">Magnesium</keyword>
<evidence type="ECO:0000256" key="6">
    <source>
        <dbReference type="ARBA" id="ARBA00022664"/>
    </source>
</evidence>
<feature type="region of interest" description="Disordered" evidence="16">
    <location>
        <begin position="1087"/>
        <end position="1165"/>
    </location>
</feature>
<evidence type="ECO:0000256" key="5">
    <source>
        <dbReference type="ARBA" id="ARBA00022490"/>
    </source>
</evidence>
<feature type="compositionally biased region" description="Basic residues" evidence="16">
    <location>
        <begin position="1105"/>
        <end position="1132"/>
    </location>
</feature>
<dbReference type="KEGG" id="sgv:B1H19_14945"/>
<dbReference type="FunFam" id="2.40.50.140:FF:000066">
    <property type="entry name" value="Ribonuclease E"/>
    <property type="match status" value="1"/>
</dbReference>
<dbReference type="CDD" id="cd04453">
    <property type="entry name" value="S1_RNase_E"/>
    <property type="match status" value="1"/>
</dbReference>
<dbReference type="InterPro" id="IPR019307">
    <property type="entry name" value="RNA-bd_AU-1/RNase_E/G"/>
</dbReference>
<dbReference type="NCBIfam" id="TIGR00757">
    <property type="entry name" value="RNaseEG"/>
    <property type="match status" value="1"/>
</dbReference>
<dbReference type="RefSeq" id="WP_083105217.1">
    <property type="nucleotide sequence ID" value="NZ_CP020569.1"/>
</dbReference>
<accession>A0A1V0TQU4</accession>
<feature type="compositionally biased region" description="Low complexity" evidence="16">
    <location>
        <begin position="195"/>
        <end position="208"/>
    </location>
</feature>
<dbReference type="PANTHER" id="PTHR30001">
    <property type="entry name" value="RIBONUCLEASE"/>
    <property type="match status" value="1"/>
</dbReference>
<dbReference type="GO" id="GO:0006364">
    <property type="term" value="P:rRNA processing"/>
    <property type="evidence" value="ECO:0007669"/>
    <property type="project" value="TreeGrafter"/>
</dbReference>
<dbReference type="Proteomes" id="UP000192726">
    <property type="component" value="Chromosome"/>
</dbReference>
<feature type="compositionally biased region" description="Low complexity" evidence="16">
    <location>
        <begin position="38"/>
        <end position="51"/>
    </location>
</feature>
<evidence type="ECO:0000256" key="1">
    <source>
        <dbReference type="ARBA" id="ARBA00001946"/>
    </source>
</evidence>
<keyword evidence="9" id="KW-0378">Hydrolase</keyword>
<evidence type="ECO:0000256" key="9">
    <source>
        <dbReference type="ARBA" id="ARBA00022801"/>
    </source>
</evidence>
<keyword evidence="7" id="KW-0819">tRNA processing</keyword>
<evidence type="ECO:0000256" key="10">
    <source>
        <dbReference type="ARBA" id="ARBA00022833"/>
    </source>
</evidence>
<keyword evidence="8" id="KW-0479">Metal-binding</keyword>
<reference evidence="18 19" key="1">
    <citation type="submission" date="2017-04" db="EMBL/GenBank/DDBJ databases">
        <title>Complete Genome Sequence of Streptomyces gilvosporeus F607, a Capable Producer of Natamycin.</title>
        <authorList>
            <person name="Zong G."/>
            <person name="Zhong C."/>
            <person name="Fu J."/>
            <person name="Qin R."/>
            <person name="Cao G."/>
        </authorList>
    </citation>
    <scope>NUCLEOTIDE SEQUENCE [LARGE SCALE GENOMIC DNA]</scope>
    <source>
        <strain evidence="18 19">F607</strain>
    </source>
</reference>
<protein>
    <recommendedName>
        <fullName evidence="15">Ribonuclease E</fullName>
        <ecNumber evidence="14">3.1.26.12</ecNumber>
    </recommendedName>
</protein>
<dbReference type="GO" id="GO:0005737">
    <property type="term" value="C:cytoplasm"/>
    <property type="evidence" value="ECO:0007669"/>
    <property type="project" value="UniProtKB-SubCell"/>
</dbReference>
<evidence type="ECO:0000256" key="3">
    <source>
        <dbReference type="ARBA" id="ARBA00004496"/>
    </source>
</evidence>
<dbReference type="PROSITE" id="PS50126">
    <property type="entry name" value="S1"/>
    <property type="match status" value="1"/>
</dbReference>
<dbReference type="AlphaFoldDB" id="A0A1V0TQU4"/>
<dbReference type="EMBL" id="CP020569">
    <property type="protein sequence ID" value="ARF55314.1"/>
    <property type="molecule type" value="Genomic_DNA"/>
</dbReference>
<evidence type="ECO:0000256" key="15">
    <source>
        <dbReference type="ARBA" id="ARBA00072999"/>
    </source>
</evidence>
<comment type="catalytic activity">
    <reaction evidence="13">
        <text>Endonucleolytic cleavage of single-stranded RNA in A- and U-rich regions.</text>
        <dbReference type="EC" id="3.1.26.12"/>
    </reaction>
</comment>
<comment type="similarity">
    <text evidence="4">Belongs to the RNase E/G family.</text>
</comment>
<dbReference type="SMART" id="SM00316">
    <property type="entry name" value="S1"/>
    <property type="match status" value="1"/>
</dbReference>
<feature type="compositionally biased region" description="Low complexity" evidence="16">
    <location>
        <begin position="145"/>
        <end position="168"/>
    </location>
</feature>
<dbReference type="Pfam" id="PF10150">
    <property type="entry name" value="RNase_E_G"/>
    <property type="match status" value="1"/>
</dbReference>
<dbReference type="GO" id="GO:0006397">
    <property type="term" value="P:mRNA processing"/>
    <property type="evidence" value="ECO:0007669"/>
    <property type="project" value="UniProtKB-KW"/>
</dbReference>
<evidence type="ECO:0000256" key="2">
    <source>
        <dbReference type="ARBA" id="ARBA00001947"/>
    </source>
</evidence>
<feature type="domain" description="S1 motif" evidence="17">
    <location>
        <begin position="537"/>
        <end position="614"/>
    </location>
</feature>
<evidence type="ECO:0000313" key="18">
    <source>
        <dbReference type="EMBL" id="ARF55314.1"/>
    </source>
</evidence>
<evidence type="ECO:0000259" key="17">
    <source>
        <dbReference type="PROSITE" id="PS50126"/>
    </source>
</evidence>
<dbReference type="STRING" id="553510.B1H19_14945"/>
<dbReference type="Gene3D" id="2.40.50.140">
    <property type="entry name" value="Nucleic acid-binding proteins"/>
    <property type="match status" value="1"/>
</dbReference>
<evidence type="ECO:0000256" key="7">
    <source>
        <dbReference type="ARBA" id="ARBA00022694"/>
    </source>
</evidence>
<dbReference type="InterPro" id="IPR004659">
    <property type="entry name" value="RNase_E/G"/>
</dbReference>
<sequence length="1165" mass="124664">MLEPIEPTEATGSADLGVDNNNSPSDTLPPRRRRRAASRPAGPPAGTDAPTEVVSAETPAAQPVAEEAIASAVTTGDAAKPARSRRRATRKATAPAGAPQAGGAESAEAVVPVSAAVEAPVAEDVEEEAVEAAKPARTRRRATRKVTAPAAAPQVSAAEEPAVEAVAKAVDEEEAAEQPVEEARPARARRRATRKVTAAEGAPQAAEEAAAEAEPAEPKRRVRRRGERAAEPVAEAPRAEEEAAPEAPARGRRRAQRPPTAVFQAPVFAEPMFQTPESAAAAHAAARQEEAATEQVAEEQPAAGPRRRRRRGAQAEVQATAPVEEPTAEEAAEEEPEEPVEAAHGEEEGGERPSRRRRRGGRRRRRGEAAEGGEEQPEAARTDEPAAEEEPEEQAAEEPQEAAEEQPGGGTSSSRRRRRRRRRSGEAMETEPAADEPERTVVKVREPRKKEEPSDEVQSIKGSTRLEAKKQRRREGREQGRRRVPIITEAEFLARREAVERVMVVRQSGERTQIGVLEDNVLVEHFVNKEQATSYVGNVYLGKVQNVLPSMEAAFVDIGKGRNAVLYAGEVNFEALGMSNGPRRIETALKSGQSVLVQVTKDPIGHKGARLTSQVSLPGRYLVYVPEGSMTGISRKLPDTERARLKQILKKIVPEDAGVIVRTAAEGASEEELARDVQRLQAQWEEIQKKAKAASTSSPSLLYGEPDMTVRVVRDIFNEDFSKVIVSGDDAWQTIHGYVAHVAPDLVDRLQKWTSDVDVFATYRIDEQLMKALDRKVWLPSGGSLVIDRTEAMVVVDVNTGKFTGQGGNLEETVTRNNLEAAEEIVRQLRLRDLGGIIVIDFIDMVLESNRDLVLRRLLECLGRDRTKHQVAEVTSLGLVQMTRKRVGQGLLESFSESCVHCNGRGVIVHMDQPTTAGGGGKRKKKGKAAAAEPVEPQVQEVEAIEPTPDGGEPELEPVAVTEAELQPTVAGADEWFGSPAEAEAAAAGRGRGRRRVSRKVSAPAGAPRAAAEEAAAIVVPAEPEPVVEAEPAVEAPAVEAAPPRKRRRVTRKVTAPAASPEVAEEAAATVVIAAPVAEAVTEPVAEPVAEAAAEAEPEAAPTKKTAKKAAAKKATAKKTAAKKATAKKTAAKKTTTAKKATAKKTTAKKATTKKAAAKKTAAAE</sequence>
<feature type="region of interest" description="Disordered" evidence="16">
    <location>
        <begin position="1038"/>
        <end position="1065"/>
    </location>
</feature>
<dbReference type="OrthoDB" id="9804278at2"/>
<keyword evidence="10" id="KW-0862">Zinc</keyword>
<feature type="compositionally biased region" description="Basic residues" evidence="16">
    <location>
        <begin position="414"/>
        <end position="423"/>
    </location>
</feature>
<gene>
    <name evidence="18" type="ORF">B1H19_14945</name>
</gene>
<feature type="region of interest" description="Disordered" evidence="16">
    <location>
        <begin position="1"/>
        <end position="481"/>
    </location>
</feature>
<feature type="compositionally biased region" description="Basic and acidic residues" evidence="16">
    <location>
        <begin position="341"/>
        <end position="353"/>
    </location>
</feature>
<evidence type="ECO:0000256" key="4">
    <source>
        <dbReference type="ARBA" id="ARBA00005522"/>
    </source>
</evidence>
<evidence type="ECO:0000256" key="14">
    <source>
        <dbReference type="ARBA" id="ARBA00066879"/>
    </source>
</evidence>
<name>A0A1V0TQU4_9ACTN</name>
<feature type="compositionally biased region" description="Acidic residues" evidence="16">
    <location>
        <begin position="326"/>
        <end position="340"/>
    </location>
</feature>
<keyword evidence="6" id="KW-0507">mRNA processing</keyword>
<comment type="cofactor">
    <cofactor evidence="2">
        <name>Zn(2+)</name>
        <dbReference type="ChEBI" id="CHEBI:29105"/>
    </cofactor>
</comment>
<dbReference type="InterPro" id="IPR003029">
    <property type="entry name" value="S1_domain"/>
</dbReference>
<dbReference type="PANTHER" id="PTHR30001:SF0">
    <property type="entry name" value="RIBONUCLEASE G"/>
    <property type="match status" value="1"/>
</dbReference>
<dbReference type="InterPro" id="IPR012340">
    <property type="entry name" value="NA-bd_OB-fold"/>
</dbReference>
<evidence type="ECO:0000256" key="8">
    <source>
        <dbReference type="ARBA" id="ARBA00022723"/>
    </source>
</evidence>
<feature type="compositionally biased region" description="Acidic residues" evidence="16">
    <location>
        <begin position="385"/>
        <end position="404"/>
    </location>
</feature>
<dbReference type="GO" id="GO:0046872">
    <property type="term" value="F:metal ion binding"/>
    <property type="evidence" value="ECO:0007669"/>
    <property type="project" value="UniProtKB-KW"/>
</dbReference>
<feature type="compositionally biased region" description="Basic and acidic residues" evidence="16">
    <location>
        <begin position="436"/>
        <end position="452"/>
    </location>
</feature>
<evidence type="ECO:0000256" key="16">
    <source>
        <dbReference type="SAM" id="MobiDB-lite"/>
    </source>
</evidence>
<feature type="compositionally biased region" description="Basic residues" evidence="16">
    <location>
        <begin position="1141"/>
        <end position="1158"/>
    </location>
</feature>
<feature type="compositionally biased region" description="Low complexity" evidence="16">
    <location>
        <begin position="1087"/>
        <end position="1104"/>
    </location>
</feature>
<organism evidence="18 19">
    <name type="scientific">Streptomyces gilvosporeus</name>
    <dbReference type="NCBI Taxonomy" id="553510"/>
    <lineage>
        <taxon>Bacteria</taxon>
        <taxon>Bacillati</taxon>
        <taxon>Actinomycetota</taxon>
        <taxon>Actinomycetes</taxon>
        <taxon>Kitasatosporales</taxon>
        <taxon>Streptomycetaceae</taxon>
        <taxon>Streptomyces</taxon>
    </lineage>
</organism>
<comment type="cofactor">
    <cofactor evidence="1">
        <name>Mg(2+)</name>
        <dbReference type="ChEBI" id="CHEBI:18420"/>
    </cofactor>
</comment>
<dbReference type="SUPFAM" id="SSF50249">
    <property type="entry name" value="Nucleic acid-binding proteins"/>
    <property type="match status" value="1"/>
</dbReference>
<comment type="subcellular location">
    <subcellularLocation>
        <location evidence="3">Cytoplasm</location>
    </subcellularLocation>
</comment>
<evidence type="ECO:0000256" key="11">
    <source>
        <dbReference type="ARBA" id="ARBA00022842"/>
    </source>
</evidence>
<dbReference type="GO" id="GO:0003723">
    <property type="term" value="F:RNA binding"/>
    <property type="evidence" value="ECO:0007669"/>
    <property type="project" value="UniProtKB-KW"/>
</dbReference>
<feature type="compositionally biased region" description="Low complexity" evidence="16">
    <location>
        <begin position="1053"/>
        <end position="1065"/>
    </location>
</feature>
<dbReference type="GO" id="GO:0008033">
    <property type="term" value="P:tRNA processing"/>
    <property type="evidence" value="ECO:0007669"/>
    <property type="project" value="UniProtKB-KW"/>
</dbReference>
<proteinExistence type="inferred from homology"/>
<keyword evidence="19" id="KW-1185">Reference proteome</keyword>
<dbReference type="EC" id="3.1.26.12" evidence="14"/>
<feature type="region of interest" description="Disordered" evidence="16">
    <location>
        <begin position="986"/>
        <end position="1010"/>
    </location>
</feature>
<evidence type="ECO:0000256" key="13">
    <source>
        <dbReference type="ARBA" id="ARBA00050524"/>
    </source>
</evidence>
<feature type="compositionally biased region" description="Basic residues" evidence="16">
    <location>
        <begin position="354"/>
        <end position="366"/>
    </location>
</feature>
<keyword evidence="5" id="KW-0963">Cytoplasm</keyword>
<dbReference type="GO" id="GO:0008995">
    <property type="term" value="F:ribonuclease E activity"/>
    <property type="evidence" value="ECO:0007669"/>
    <property type="project" value="UniProtKB-EC"/>
</dbReference>
<feature type="compositionally biased region" description="Low complexity" evidence="16">
    <location>
        <begin position="293"/>
        <end position="304"/>
    </location>
</feature>
<evidence type="ECO:0000313" key="19">
    <source>
        <dbReference type="Proteomes" id="UP000192726"/>
    </source>
</evidence>
<feature type="compositionally biased region" description="Low complexity" evidence="16">
    <location>
        <begin position="929"/>
        <end position="938"/>
    </location>
</feature>
<keyword evidence="12" id="KW-0694">RNA-binding</keyword>
<feature type="compositionally biased region" description="Basic and acidic residues" evidence="16">
    <location>
        <begin position="464"/>
        <end position="481"/>
    </location>
</feature>
<evidence type="ECO:0000256" key="12">
    <source>
        <dbReference type="ARBA" id="ARBA00022884"/>
    </source>
</evidence>
<feature type="compositionally biased region" description="Acidic residues" evidence="16">
    <location>
        <begin position="121"/>
        <end position="130"/>
    </location>
</feature>
<feature type="region of interest" description="Disordered" evidence="16">
    <location>
        <begin position="911"/>
        <end position="938"/>
    </location>
</feature>